<evidence type="ECO:0000256" key="3">
    <source>
        <dbReference type="ARBA" id="ARBA00022692"/>
    </source>
</evidence>
<evidence type="ECO:0000256" key="6">
    <source>
        <dbReference type="ARBA" id="ARBA00023139"/>
    </source>
</evidence>
<evidence type="ECO:0000256" key="11">
    <source>
        <dbReference type="SAM" id="MobiDB-lite"/>
    </source>
</evidence>
<feature type="non-terminal residue" evidence="13">
    <location>
        <position position="1"/>
    </location>
</feature>
<keyword evidence="6" id="KW-0564">Palmitate</keyword>
<reference evidence="13 14" key="1">
    <citation type="submission" date="2024-02" db="EMBL/GenBank/DDBJ databases">
        <authorList>
            <person name="Chen Y."/>
            <person name="Shah S."/>
            <person name="Dougan E. K."/>
            <person name="Thang M."/>
            <person name="Chan C."/>
        </authorList>
    </citation>
    <scope>NUCLEOTIDE SEQUENCE [LARGE SCALE GENOMIC DNA]</scope>
</reference>
<gene>
    <name evidence="13" type="ORF">SCF082_LOCUS32395</name>
</gene>
<keyword evidence="14" id="KW-1185">Reference proteome</keyword>
<feature type="domain" description="Palmitoyltransferase DHHC" evidence="12">
    <location>
        <begin position="245"/>
        <end position="375"/>
    </location>
</feature>
<keyword evidence="4 10" id="KW-1133">Transmembrane helix</keyword>
<name>A0ABP0NE01_9DINO</name>
<feature type="compositionally biased region" description="Low complexity" evidence="11">
    <location>
        <begin position="55"/>
        <end position="69"/>
    </location>
</feature>
<comment type="domain">
    <text evidence="10">The DHHC domain is required for palmitoyltransferase activity.</text>
</comment>
<evidence type="ECO:0000256" key="10">
    <source>
        <dbReference type="RuleBase" id="RU079119"/>
    </source>
</evidence>
<comment type="catalytic activity">
    <reaction evidence="9 10">
        <text>L-cysteinyl-[protein] + hexadecanoyl-CoA = S-hexadecanoyl-L-cysteinyl-[protein] + CoA</text>
        <dbReference type="Rhea" id="RHEA:36683"/>
        <dbReference type="Rhea" id="RHEA-COMP:10131"/>
        <dbReference type="Rhea" id="RHEA-COMP:11032"/>
        <dbReference type="ChEBI" id="CHEBI:29950"/>
        <dbReference type="ChEBI" id="CHEBI:57287"/>
        <dbReference type="ChEBI" id="CHEBI:57379"/>
        <dbReference type="ChEBI" id="CHEBI:74151"/>
        <dbReference type="EC" id="2.3.1.225"/>
    </reaction>
</comment>
<dbReference type="InterPro" id="IPR039859">
    <property type="entry name" value="PFA4/ZDH16/20/ERF2-like"/>
</dbReference>
<keyword evidence="3 10" id="KW-0812">Transmembrane</keyword>
<comment type="similarity">
    <text evidence="10">Belongs to the DHHC palmitoyltransferase family.</text>
</comment>
<dbReference type="EC" id="2.3.1.225" evidence="10"/>
<evidence type="ECO:0000313" key="13">
    <source>
        <dbReference type="EMBL" id="CAK9062020.1"/>
    </source>
</evidence>
<accession>A0ABP0NE01</accession>
<sequence>PIKHYIKPHLAISWQYQMATSSRDNGKEAMQPGYEDEVDDFSFGGNHEFSPKQGAAKANRSAPSNAAPSVLGKGSEGAKDSIDLEMQPLTGTANEIPQAERPKKRLYNVWPSRNKFFCKGTMMTGGETEMGITPNCSVPNLCVWTCILAPCSLYFIWVFPHLWKEGCYALPLATLAVFVMATGFLLATCCSDPGIIPRREVVIATKTAKQLQEQLGYDMLCTDSVPLDGRGGGGRLPQELTSRGYRWCRTCRIVRPPRSSHCPDCDNCVMRYDHHCPFVNNCVGQRNYHFFFGFVTSVLCLAMMVLPVLFWFLNSENFELAVDGMIHVSSGALQPVFYALIALGALVGIATLLSFVLWVYHVFLIATKRTTKEFRRNLSNIAEEPTLCASRGPRLFDPWALVDPRDLIRTDEAPPPTPSNFCQDIWSTCFGDDYN</sequence>
<organism evidence="13 14">
    <name type="scientific">Durusdinium trenchii</name>
    <dbReference type="NCBI Taxonomy" id="1381693"/>
    <lineage>
        <taxon>Eukaryota</taxon>
        <taxon>Sar</taxon>
        <taxon>Alveolata</taxon>
        <taxon>Dinophyceae</taxon>
        <taxon>Suessiales</taxon>
        <taxon>Symbiodiniaceae</taxon>
        <taxon>Durusdinium</taxon>
    </lineage>
</organism>
<evidence type="ECO:0000313" key="14">
    <source>
        <dbReference type="Proteomes" id="UP001642464"/>
    </source>
</evidence>
<comment type="caution">
    <text evidence="13">The sequence shown here is derived from an EMBL/GenBank/DDBJ whole genome shotgun (WGS) entry which is preliminary data.</text>
</comment>
<dbReference type="InterPro" id="IPR001594">
    <property type="entry name" value="Palmitoyltrfase_DHHC"/>
</dbReference>
<evidence type="ECO:0000256" key="2">
    <source>
        <dbReference type="ARBA" id="ARBA00022679"/>
    </source>
</evidence>
<protein>
    <recommendedName>
        <fullName evidence="10">Palmitoyltransferase</fullName>
        <ecNumber evidence="10">2.3.1.225</ecNumber>
    </recommendedName>
</protein>
<feature type="transmembrane region" description="Helical" evidence="10">
    <location>
        <begin position="168"/>
        <end position="189"/>
    </location>
</feature>
<dbReference type="Pfam" id="PF01529">
    <property type="entry name" value="DHHC"/>
    <property type="match status" value="1"/>
</dbReference>
<dbReference type="EMBL" id="CAXAMM010028002">
    <property type="protein sequence ID" value="CAK9062020.1"/>
    <property type="molecule type" value="Genomic_DNA"/>
</dbReference>
<evidence type="ECO:0000256" key="7">
    <source>
        <dbReference type="ARBA" id="ARBA00023288"/>
    </source>
</evidence>
<keyword evidence="8 10" id="KW-0012">Acyltransferase</keyword>
<evidence type="ECO:0000259" key="12">
    <source>
        <dbReference type="Pfam" id="PF01529"/>
    </source>
</evidence>
<evidence type="ECO:0000256" key="4">
    <source>
        <dbReference type="ARBA" id="ARBA00022989"/>
    </source>
</evidence>
<feature type="region of interest" description="Disordered" evidence="11">
    <location>
        <begin position="23"/>
        <end position="77"/>
    </location>
</feature>
<evidence type="ECO:0000256" key="8">
    <source>
        <dbReference type="ARBA" id="ARBA00023315"/>
    </source>
</evidence>
<dbReference type="Proteomes" id="UP001642464">
    <property type="component" value="Unassembled WGS sequence"/>
</dbReference>
<keyword evidence="7" id="KW-0449">Lipoprotein</keyword>
<feature type="transmembrane region" description="Helical" evidence="10">
    <location>
        <begin position="337"/>
        <end position="366"/>
    </location>
</feature>
<comment type="subcellular location">
    <subcellularLocation>
        <location evidence="1">Endomembrane system</location>
        <topology evidence="1">Multi-pass membrane protein</topology>
    </subcellularLocation>
</comment>
<evidence type="ECO:0000256" key="1">
    <source>
        <dbReference type="ARBA" id="ARBA00004127"/>
    </source>
</evidence>
<feature type="transmembrane region" description="Helical" evidence="10">
    <location>
        <begin position="290"/>
        <end position="313"/>
    </location>
</feature>
<dbReference type="PANTHER" id="PTHR22883">
    <property type="entry name" value="ZINC FINGER DHHC DOMAIN CONTAINING PROTEIN"/>
    <property type="match status" value="1"/>
</dbReference>
<keyword evidence="5 10" id="KW-0472">Membrane</keyword>
<evidence type="ECO:0000256" key="9">
    <source>
        <dbReference type="ARBA" id="ARBA00048048"/>
    </source>
</evidence>
<keyword evidence="2 10" id="KW-0808">Transferase</keyword>
<dbReference type="PROSITE" id="PS50216">
    <property type="entry name" value="DHHC"/>
    <property type="match status" value="1"/>
</dbReference>
<dbReference type="PANTHER" id="PTHR22883:SF43">
    <property type="entry name" value="PALMITOYLTRANSFERASE APP"/>
    <property type="match status" value="1"/>
</dbReference>
<proteinExistence type="inferred from homology"/>
<evidence type="ECO:0000256" key="5">
    <source>
        <dbReference type="ARBA" id="ARBA00023136"/>
    </source>
</evidence>
<feature type="transmembrane region" description="Helical" evidence="10">
    <location>
        <begin position="141"/>
        <end position="162"/>
    </location>
</feature>